<dbReference type="EMBL" id="CAUOFW020001491">
    <property type="protein sequence ID" value="CAK9145460.1"/>
    <property type="molecule type" value="Genomic_DNA"/>
</dbReference>
<sequence>MESISNLLPISNLLYLIPKISHMNDNGESLVDRPKQYQKSGRVSQLEPSKLKKEGQYRIPHQQFRRRKAQIRTYSVEADTNSGHWLQFCFSLFWSMLIGTVTLHWSASNLNCIFVVNLQSRLHWDHPVMHTR</sequence>
<evidence type="ECO:0000313" key="1">
    <source>
        <dbReference type="EMBL" id="CAK9145460.1"/>
    </source>
</evidence>
<dbReference type="Proteomes" id="UP001642360">
    <property type="component" value="Unassembled WGS sequence"/>
</dbReference>
<protein>
    <submittedName>
        <fullName evidence="1">Uncharacterized protein</fullName>
    </submittedName>
</protein>
<dbReference type="AlphaFoldDB" id="A0ABC8RKG5"/>
<reference evidence="1 3" key="1">
    <citation type="submission" date="2024-02" db="EMBL/GenBank/DDBJ databases">
        <authorList>
            <person name="Vignale AGUSTIN F."/>
            <person name="Sosa J E."/>
            <person name="Modenutti C."/>
        </authorList>
    </citation>
    <scope>NUCLEOTIDE SEQUENCE [LARGE SCALE GENOMIC DNA]</scope>
</reference>
<evidence type="ECO:0000313" key="2">
    <source>
        <dbReference type="EMBL" id="CAK9187702.1"/>
    </source>
</evidence>
<dbReference type="EMBL" id="CAUOFW020010095">
    <property type="protein sequence ID" value="CAK9187702.1"/>
    <property type="molecule type" value="Genomic_DNA"/>
</dbReference>
<comment type="caution">
    <text evidence="1">The sequence shown here is derived from an EMBL/GenBank/DDBJ whole genome shotgun (WGS) entry which is preliminary data.</text>
</comment>
<name>A0ABC8RKG5_9AQUA</name>
<gene>
    <name evidence="1" type="ORF">ILEXP_LOCUS13272</name>
    <name evidence="2" type="ORF">ILEXP_LOCUS58294</name>
</gene>
<proteinExistence type="predicted"/>
<accession>A0ABC8RKG5</accession>
<evidence type="ECO:0000313" key="3">
    <source>
        <dbReference type="Proteomes" id="UP001642360"/>
    </source>
</evidence>
<keyword evidence="3" id="KW-1185">Reference proteome</keyword>
<organism evidence="1 3">
    <name type="scientific">Ilex paraguariensis</name>
    <name type="common">yerba mate</name>
    <dbReference type="NCBI Taxonomy" id="185542"/>
    <lineage>
        <taxon>Eukaryota</taxon>
        <taxon>Viridiplantae</taxon>
        <taxon>Streptophyta</taxon>
        <taxon>Embryophyta</taxon>
        <taxon>Tracheophyta</taxon>
        <taxon>Spermatophyta</taxon>
        <taxon>Magnoliopsida</taxon>
        <taxon>eudicotyledons</taxon>
        <taxon>Gunneridae</taxon>
        <taxon>Pentapetalae</taxon>
        <taxon>asterids</taxon>
        <taxon>campanulids</taxon>
        <taxon>Aquifoliales</taxon>
        <taxon>Aquifoliaceae</taxon>
        <taxon>Ilex</taxon>
    </lineage>
</organism>